<evidence type="ECO:0000313" key="3">
    <source>
        <dbReference type="Proteomes" id="UP000005038"/>
    </source>
</evidence>
<keyword evidence="3" id="KW-1185">Reference proteome</keyword>
<dbReference type="STRING" id="1108044.GOOTI_196_00020"/>
<dbReference type="SUPFAM" id="SSF53474">
    <property type="entry name" value="alpha/beta-Hydrolases"/>
    <property type="match status" value="1"/>
</dbReference>
<proteinExistence type="predicted"/>
<dbReference type="InterPro" id="IPR029058">
    <property type="entry name" value="AB_hydrolase_fold"/>
</dbReference>
<comment type="caution">
    <text evidence="2">The sequence shown here is derived from an EMBL/GenBank/DDBJ whole genome shotgun (WGS) entry which is preliminary data.</text>
</comment>
<dbReference type="PIRSF" id="PIRSF029171">
    <property type="entry name" value="Esterase_LipA"/>
    <property type="match status" value="1"/>
</dbReference>
<dbReference type="PANTHER" id="PTHR34853:SF1">
    <property type="entry name" value="LIPASE 5"/>
    <property type="match status" value="1"/>
</dbReference>
<reference evidence="2" key="1">
    <citation type="submission" date="2012-02" db="EMBL/GenBank/DDBJ databases">
        <title>Whole genome shotgun sequence of Gordonia otitidis NBRC 100426.</title>
        <authorList>
            <person name="Yoshida I."/>
            <person name="Hosoyama A."/>
            <person name="Tsuchikane K."/>
            <person name="Katsumata H."/>
            <person name="Yamazaki S."/>
            <person name="Fujita N."/>
        </authorList>
    </citation>
    <scope>NUCLEOTIDE SEQUENCE [LARGE SCALE GENOMIC DNA]</scope>
    <source>
        <strain evidence="2">NBRC 100426</strain>
    </source>
</reference>
<dbReference type="EMBL" id="BAFB01000196">
    <property type="protein sequence ID" value="GAB36105.1"/>
    <property type="molecule type" value="Genomic_DNA"/>
</dbReference>
<dbReference type="Gene3D" id="1.10.260.130">
    <property type="match status" value="1"/>
</dbReference>
<gene>
    <name evidence="2" type="ORF">GOOTI_196_00020</name>
</gene>
<dbReference type="AlphaFoldDB" id="H5TRJ7"/>
<dbReference type="Pfam" id="PF03583">
    <property type="entry name" value="LIP"/>
    <property type="match status" value="1"/>
</dbReference>
<evidence type="ECO:0000313" key="2">
    <source>
        <dbReference type="EMBL" id="GAB36105.1"/>
    </source>
</evidence>
<dbReference type="GO" id="GO:0004806">
    <property type="term" value="F:triacylglycerol lipase activity"/>
    <property type="evidence" value="ECO:0007669"/>
    <property type="project" value="InterPro"/>
</dbReference>
<keyword evidence="1" id="KW-0732">Signal</keyword>
<protein>
    <submittedName>
        <fullName evidence="2">Lipase</fullName>
    </submittedName>
</protein>
<dbReference type="Gene3D" id="3.40.50.1820">
    <property type="entry name" value="alpha/beta hydrolase"/>
    <property type="match status" value="1"/>
</dbReference>
<dbReference type="GO" id="GO:0016042">
    <property type="term" value="P:lipid catabolic process"/>
    <property type="evidence" value="ECO:0007669"/>
    <property type="project" value="InterPro"/>
</dbReference>
<feature type="signal peptide" evidence="1">
    <location>
        <begin position="1"/>
        <end position="31"/>
    </location>
</feature>
<dbReference type="PANTHER" id="PTHR34853">
    <property type="match status" value="1"/>
</dbReference>
<dbReference type="Proteomes" id="UP000005038">
    <property type="component" value="Unassembled WGS sequence"/>
</dbReference>
<organism evidence="2 3">
    <name type="scientific">Gordonia otitidis (strain DSM 44809 / CCUG 52243 / JCM 12355 / NBRC 100426 / IFM 10032)</name>
    <dbReference type="NCBI Taxonomy" id="1108044"/>
    <lineage>
        <taxon>Bacteria</taxon>
        <taxon>Bacillati</taxon>
        <taxon>Actinomycetota</taxon>
        <taxon>Actinomycetes</taxon>
        <taxon>Mycobacteriales</taxon>
        <taxon>Gordoniaceae</taxon>
        <taxon>Gordonia</taxon>
    </lineage>
</organism>
<accession>H5TRJ7</accession>
<feature type="chain" id="PRO_5003599007" evidence="1">
    <location>
        <begin position="32"/>
        <end position="421"/>
    </location>
</feature>
<dbReference type="InterPro" id="IPR005152">
    <property type="entry name" value="Lipase_secreted"/>
</dbReference>
<evidence type="ECO:0000256" key="1">
    <source>
        <dbReference type="SAM" id="SignalP"/>
    </source>
</evidence>
<name>H5TRJ7_GORO1</name>
<sequence length="421" mass="43657">MTHRSGGLRVAFGVIAMCVALFGVSAGVSSAAPPAQSIPPSPAAAPRVLPTDDPFYTPRVPIGGLAPGAVIGSRVVTLGTNGTSLPATGTQLLYRTTDAFGAPSSTVTTIISPPGAKRGTPRRMISYHEFYDALGSQCDPSYTLRGGRSSAGAVDTTMIATMVAAGYTVVVPDYEGPDLRWTIGKESAHAALDGIRAAQRFLRISASTPVGLYGYSGGSIPTGFGAELAPTYAPELNLIGATAGGVLVNPRNNLAYVNGAPRWSAVIPALMSVYDETYDLGIEKFLSPKGTQVLSDIRGECINNFLGKYPNLTDSSLLLPRYPSLLDVPGIRAAMSKNVMGTVGTPRAPMMLGVGDADGRGDGVMLTADVVGLAHTYCARGLPTTVHVYHGLTHAEALVPWTGDALAYLNDRFAGRPASGC</sequence>